<dbReference type="OrthoDB" id="564074at2759"/>
<evidence type="ECO:0000313" key="1">
    <source>
        <dbReference type="EMBL" id="KIZ07959.1"/>
    </source>
</evidence>
<name>A0A0D2LNU8_9CHLO</name>
<dbReference type="GO" id="GO:0022904">
    <property type="term" value="P:respiratory electron transport chain"/>
    <property type="evidence" value="ECO:0007669"/>
    <property type="project" value="InterPro"/>
</dbReference>
<dbReference type="EMBL" id="CM002677">
    <property type="protein sequence ID" value="KIZ07959.1"/>
    <property type="molecule type" value="Genomic_DNA"/>
</dbReference>
<evidence type="ECO:0000313" key="2">
    <source>
        <dbReference type="Proteomes" id="UP000054498"/>
    </source>
</evidence>
<accession>A0A0D2LNU8</accession>
<geneLocation type="mitochondrion" evidence="1"/>
<keyword evidence="1" id="KW-0496">Mitochondrion</keyword>
<gene>
    <name evidence="1" type="ORF">MNEG_16816</name>
</gene>
<dbReference type="RefSeq" id="XP_013906978.1">
    <property type="nucleotide sequence ID" value="NW_014013625.1"/>
</dbReference>
<dbReference type="AlphaFoldDB" id="A0A0D2LNU8"/>
<dbReference type="InterPro" id="IPR016174">
    <property type="entry name" value="Di-haem_cyt_TM"/>
</dbReference>
<sequence length="78" mass="8609">MTASVRSFRVSLWAQPLLSVVQTHLITYPTPSNLSGNWNWGVLAGLCLVLVRRCAAIHAVGEITICTIFAKEKKITKK</sequence>
<keyword evidence="2" id="KW-1185">Reference proteome</keyword>
<reference evidence="1 2" key="1">
    <citation type="journal article" date="2013" name="BMC Genomics">
        <title>Reconstruction of the lipid metabolism for the microalga Monoraphidium neglectum from its genome sequence reveals characteristics suitable for biofuel production.</title>
        <authorList>
            <person name="Bogen C."/>
            <person name="Al-Dilaimi A."/>
            <person name="Albersmeier A."/>
            <person name="Wichmann J."/>
            <person name="Grundmann M."/>
            <person name="Rupp O."/>
            <person name="Lauersen K.J."/>
            <person name="Blifernez-Klassen O."/>
            <person name="Kalinowski J."/>
            <person name="Goesmann A."/>
            <person name="Mussgnug J.H."/>
            <person name="Kruse O."/>
        </authorList>
    </citation>
    <scope>NUCLEOTIDE SEQUENCE [LARGE SCALE GENOMIC DNA]</scope>
    <source>
        <strain evidence="1 2">SAG 48.87</strain>
    </source>
</reference>
<dbReference type="STRING" id="145388.A0A0D2LNU8"/>
<dbReference type="SUPFAM" id="SSF81342">
    <property type="entry name" value="Transmembrane di-heme cytochromes"/>
    <property type="match status" value="1"/>
</dbReference>
<protein>
    <submittedName>
        <fullName evidence="1">Uncharacterized protein</fullName>
    </submittedName>
</protein>
<dbReference type="GO" id="GO:0016020">
    <property type="term" value="C:membrane"/>
    <property type="evidence" value="ECO:0007669"/>
    <property type="project" value="InterPro"/>
</dbReference>
<dbReference type="GeneID" id="25734550"/>
<proteinExistence type="predicted"/>
<dbReference type="Proteomes" id="UP000054498">
    <property type="component" value="Mitochondrion MT"/>
</dbReference>
<organism evidence="1 2">
    <name type="scientific">Monoraphidium neglectum</name>
    <dbReference type="NCBI Taxonomy" id="145388"/>
    <lineage>
        <taxon>Eukaryota</taxon>
        <taxon>Viridiplantae</taxon>
        <taxon>Chlorophyta</taxon>
        <taxon>core chlorophytes</taxon>
        <taxon>Chlorophyceae</taxon>
        <taxon>CS clade</taxon>
        <taxon>Sphaeropleales</taxon>
        <taxon>Selenastraceae</taxon>
        <taxon>Monoraphidium</taxon>
    </lineage>
</organism>